<keyword evidence="1 2" id="KW-0680">Restriction system</keyword>
<dbReference type="SMART" id="SM00487">
    <property type="entry name" value="DEXDc"/>
    <property type="match status" value="1"/>
</dbReference>
<proteinExistence type="inferred from homology"/>
<organism evidence="5 6">
    <name type="scientific">Sporomusa ovata</name>
    <dbReference type="NCBI Taxonomy" id="2378"/>
    <lineage>
        <taxon>Bacteria</taxon>
        <taxon>Bacillati</taxon>
        <taxon>Bacillota</taxon>
        <taxon>Negativicutes</taxon>
        <taxon>Selenomonadales</taxon>
        <taxon>Sporomusaceae</taxon>
        <taxon>Sporomusa</taxon>
    </lineage>
</organism>
<dbReference type="Gene3D" id="3.40.50.300">
    <property type="entry name" value="P-loop containing nucleotide triphosphate hydrolases"/>
    <property type="match status" value="2"/>
</dbReference>
<dbReference type="Gene3D" id="3.90.1570.50">
    <property type="match status" value="1"/>
</dbReference>
<reference evidence="6" key="1">
    <citation type="submission" date="2015-03" db="EMBL/GenBank/DDBJ databases">
        <authorList>
            <person name="Nijsse Bart"/>
        </authorList>
    </citation>
    <scope>NUCLEOTIDE SEQUENCE [LARGE SCALE GENOMIC DNA]</scope>
</reference>
<dbReference type="EMBL" id="CTRP01000016">
    <property type="protein sequence ID" value="CQR75013.1"/>
    <property type="molecule type" value="Genomic_DNA"/>
</dbReference>
<dbReference type="InterPro" id="IPR021810">
    <property type="entry name" value="T1RH-like_C"/>
</dbReference>
<dbReference type="GO" id="GO:0009035">
    <property type="term" value="F:type I site-specific deoxyribonuclease activity"/>
    <property type="evidence" value="ECO:0007669"/>
    <property type="project" value="UniProtKB-EC"/>
</dbReference>
<dbReference type="InterPro" id="IPR040980">
    <property type="entry name" value="SWI2_SNF2"/>
</dbReference>
<dbReference type="CDD" id="cd18800">
    <property type="entry name" value="SF2_C_EcoR124I-like"/>
    <property type="match status" value="1"/>
</dbReference>
<dbReference type="GO" id="GO:0003677">
    <property type="term" value="F:DNA binding"/>
    <property type="evidence" value="ECO:0007669"/>
    <property type="project" value="UniProtKB-KW"/>
</dbReference>
<evidence type="ECO:0000313" key="6">
    <source>
        <dbReference type="Proteomes" id="UP000049855"/>
    </source>
</evidence>
<keyword evidence="6" id="KW-1185">Reference proteome</keyword>
<dbReference type="PANTHER" id="PTHR30195">
    <property type="entry name" value="TYPE I SITE-SPECIFIC DEOXYRIBONUCLEASE PROTEIN SUBUNIT M AND R"/>
    <property type="match status" value="1"/>
</dbReference>
<keyword evidence="2" id="KW-0238">DNA-binding</keyword>
<dbReference type="PANTHER" id="PTHR30195:SF15">
    <property type="entry name" value="TYPE I RESTRICTION ENZYME HINDI ENDONUCLEASE SUBUNIT"/>
    <property type="match status" value="1"/>
</dbReference>
<dbReference type="Pfam" id="PF22679">
    <property type="entry name" value="T1R_D3-like"/>
    <property type="match status" value="1"/>
</dbReference>
<dbReference type="Pfam" id="PF11867">
    <property type="entry name" value="T1RH-like_C"/>
    <property type="match status" value="1"/>
</dbReference>
<dbReference type="GO" id="GO:0005524">
    <property type="term" value="F:ATP binding"/>
    <property type="evidence" value="ECO:0007669"/>
    <property type="project" value="UniProtKB-KW"/>
</dbReference>
<dbReference type="Proteomes" id="UP000049855">
    <property type="component" value="Unassembled WGS sequence"/>
</dbReference>
<keyword evidence="2" id="KW-0547">Nucleotide-binding</keyword>
<keyword evidence="2" id="KW-0067">ATP-binding</keyword>
<keyword evidence="2 5" id="KW-0378">Hydrolase</keyword>
<dbReference type="InterPro" id="IPR051268">
    <property type="entry name" value="Type-I_R_enzyme_R_subunit"/>
</dbReference>
<dbReference type="InterPro" id="IPR055180">
    <property type="entry name" value="HsdR_RecA-like_helicase_dom_2"/>
</dbReference>
<dbReference type="SUPFAM" id="SSF52540">
    <property type="entry name" value="P-loop containing nucleoside triphosphate hydrolases"/>
    <property type="match status" value="1"/>
</dbReference>
<comment type="catalytic activity">
    <reaction evidence="2">
        <text>Endonucleolytic cleavage of DNA to give random double-stranded fragments with terminal 5'-phosphates, ATP is simultaneously hydrolyzed.</text>
        <dbReference type="EC" id="3.1.21.3"/>
    </reaction>
</comment>
<evidence type="ECO:0000313" key="5">
    <source>
        <dbReference type="EMBL" id="CQR75013.1"/>
    </source>
</evidence>
<dbReference type="InterPro" id="IPR014001">
    <property type="entry name" value="Helicase_ATP-bd"/>
</dbReference>
<dbReference type="PROSITE" id="PS51192">
    <property type="entry name" value="HELICASE_ATP_BIND_1"/>
    <property type="match status" value="1"/>
</dbReference>
<evidence type="ECO:0000259" key="4">
    <source>
        <dbReference type="PROSITE" id="PS51192"/>
    </source>
</evidence>
<keyword evidence="3" id="KW-0175">Coiled coil</keyword>
<dbReference type="GO" id="GO:0009307">
    <property type="term" value="P:DNA restriction-modification system"/>
    <property type="evidence" value="ECO:0007669"/>
    <property type="project" value="UniProtKB-KW"/>
</dbReference>
<comment type="function">
    <text evidence="2">Subunit R is required for both nuclease and ATPase activities, but not for modification.</text>
</comment>
<evidence type="ECO:0000256" key="1">
    <source>
        <dbReference type="ARBA" id="ARBA00022747"/>
    </source>
</evidence>
<feature type="domain" description="Helicase ATP-binding" evidence="4">
    <location>
        <begin position="108"/>
        <end position="273"/>
    </location>
</feature>
<dbReference type="InterPro" id="IPR004473">
    <property type="entry name" value="Restrct_endonuc_typeI_HsdR"/>
</dbReference>
<comment type="similarity">
    <text evidence="2">Belongs to the HsdR family.</text>
</comment>
<gene>
    <name evidence="5" type="ORF">SpAn4DRAFT_4377</name>
</gene>
<dbReference type="Pfam" id="PF18766">
    <property type="entry name" value="SWI2_SNF2"/>
    <property type="match status" value="1"/>
</dbReference>
<dbReference type="CDD" id="cd22332">
    <property type="entry name" value="HsdR_N"/>
    <property type="match status" value="1"/>
</dbReference>
<protein>
    <recommendedName>
        <fullName evidence="2">Type I restriction enzyme endonuclease subunit</fullName>
        <shortName evidence="2">R protein</shortName>
        <ecNumber evidence="2">3.1.21.3</ecNumber>
    </recommendedName>
    <alternativeName>
        <fullName evidence="2">Type-1 restriction enzyme R protein</fullName>
    </alternativeName>
</protein>
<accession>A0A0U1L7A5</accession>
<feature type="coiled-coil region" evidence="3">
    <location>
        <begin position="380"/>
        <end position="407"/>
    </location>
</feature>
<dbReference type="NCBIfam" id="TIGR00348">
    <property type="entry name" value="hsdR"/>
    <property type="match status" value="1"/>
</dbReference>
<sequence length="885" mass="103495">MKDIPYLFHYNQICVLSNGTETKLGSFKAGYEHYFEWLKTADEKENPNRNAIRENAISLEYLIAGLLKKESLVDYVESFILFDRQRTKLIAKNHQYLGVNNVFETFKNRENLNGKLGVFWHTQGSGKSYSMVMLARKIKHKISGNFTFLIVTDRDDLDKQIYKNFLRTEFITKEEKVQPANSMALREELKTNKTILFTLIHKFRYDKGKEYPILSERDDIIVIVDEAHRTQYKDLAENMRKGLPKAQFLAFTGTPLLGAKRLTNSWFGDYVSEYNFAESIKDSATVPLYYVNGMKEVQLQNDYLDTDLAEILENEELNEAEKQRLENHYAREMEIIKRDDRLDKIARHIVYHFPRRGFLGKGMVISVDKFTAVKMYDKVQHYWKEEIKNLNTQIASLRDEEKRKELKVIVDYMRKVEMAVIISEEDKEEEKFYKAGLTVKYHRERMNSVDENGFDIEDNFKNPEHPLQLVFVCSMWLTGFDAPSVSTLYLDKPMKGHTLMQTIARANRVYPGKTSGIVIGYLDVFKSLKRALLDYASDDSDDVPVKEVDKLYAQLLETIENTKDFCLAHNVDLSRVLDETEVFTNLSLFGEFADILVSQDEVRNEFRVYANTVNNLYEALRPDIFKMDFDAGYKEAILYLKGIIDGKIRPEKLESAKGKINQLLDVSVIAEETAQYDANTGTALVVTTTAPVDLSKLDMDELREHFRKVKYKNLEISNLREHIEKKLAQMMRKNVTRDKFSERFRSIIDEYNAGGAQNDQFYLKLLKYMEELKEEEARHIKEELTESELEIYDLLQKDKLTKDELNRVKLAARELYKTLLEKKEELFVVGWEKDDQPQEKVRKEIMTVLNNYLPESYDREVFSNKINLIFTHIVDQAVMGFNWVA</sequence>
<dbReference type="InterPro" id="IPR027417">
    <property type="entry name" value="P-loop_NTPase"/>
</dbReference>
<dbReference type="AlphaFoldDB" id="A0A0U1L7A5"/>
<dbReference type="EC" id="3.1.21.3" evidence="2"/>
<comment type="subunit">
    <text evidence="2">The type I restriction/modification system is composed of three polypeptides R, M and S.</text>
</comment>
<name>A0A0U1L7A5_9FIRM</name>
<evidence type="ECO:0000256" key="3">
    <source>
        <dbReference type="SAM" id="Coils"/>
    </source>
</evidence>
<evidence type="ECO:0000256" key="2">
    <source>
        <dbReference type="RuleBase" id="RU364115"/>
    </source>
</evidence>